<evidence type="ECO:0000313" key="9">
    <source>
        <dbReference type="EMBL" id="GFH32066.1"/>
    </source>
</evidence>
<evidence type="ECO:0000313" key="10">
    <source>
        <dbReference type="Proteomes" id="UP000485058"/>
    </source>
</evidence>
<dbReference type="GO" id="GO:0017119">
    <property type="term" value="C:Golgi transport complex"/>
    <property type="evidence" value="ECO:0007669"/>
    <property type="project" value="InterPro"/>
</dbReference>
<dbReference type="GO" id="GO:0007030">
    <property type="term" value="P:Golgi organization"/>
    <property type="evidence" value="ECO:0007669"/>
    <property type="project" value="TreeGrafter"/>
</dbReference>
<dbReference type="PANTHER" id="PTHR21443">
    <property type="entry name" value="CONSERVED OLIGOMERIC GOLGI COMPLEX COMPONENT 7"/>
    <property type="match status" value="1"/>
</dbReference>
<dbReference type="GO" id="GO:0006890">
    <property type="term" value="P:retrograde vesicle-mediated transport, Golgi to endoplasmic reticulum"/>
    <property type="evidence" value="ECO:0007669"/>
    <property type="project" value="TreeGrafter"/>
</dbReference>
<accession>A0A6A0AH46</accession>
<gene>
    <name evidence="9" type="ORF">HaLaN_31221</name>
</gene>
<feature type="non-terminal residue" evidence="9">
    <location>
        <position position="112"/>
    </location>
</feature>
<dbReference type="GO" id="GO:0000139">
    <property type="term" value="C:Golgi membrane"/>
    <property type="evidence" value="ECO:0007669"/>
    <property type="project" value="UniProtKB-SubCell"/>
</dbReference>
<dbReference type="Pfam" id="PF10191">
    <property type="entry name" value="COG7"/>
    <property type="match status" value="1"/>
</dbReference>
<keyword evidence="5" id="KW-0653">Protein transport</keyword>
<sequence>SSLMAPVLTALRPLASLAEWQKGSGSPGAAHPLALLPSFAAHPLPYITAVGEYLMLLPQQLEVLMAGSQEGGEQDAATQEDELAGQWLDRVVTGSAQAYSDAIHTIPQLSSQ</sequence>
<evidence type="ECO:0000256" key="3">
    <source>
        <dbReference type="ARBA" id="ARBA00020984"/>
    </source>
</evidence>
<feature type="non-terminal residue" evidence="9">
    <location>
        <position position="1"/>
    </location>
</feature>
<comment type="subcellular location">
    <subcellularLocation>
        <location evidence="1">Golgi apparatus membrane</location>
        <topology evidence="1">Peripheral membrane protein</topology>
    </subcellularLocation>
</comment>
<dbReference type="InterPro" id="IPR019335">
    <property type="entry name" value="COG7"/>
</dbReference>
<comment type="caution">
    <text evidence="9">The sequence shown here is derived from an EMBL/GenBank/DDBJ whole genome shotgun (WGS) entry which is preliminary data.</text>
</comment>
<proteinExistence type="inferred from homology"/>
<evidence type="ECO:0000256" key="1">
    <source>
        <dbReference type="ARBA" id="ARBA00004395"/>
    </source>
</evidence>
<organism evidence="9 10">
    <name type="scientific">Haematococcus lacustris</name>
    <name type="common">Green alga</name>
    <name type="synonym">Haematococcus pluvialis</name>
    <dbReference type="NCBI Taxonomy" id="44745"/>
    <lineage>
        <taxon>Eukaryota</taxon>
        <taxon>Viridiplantae</taxon>
        <taxon>Chlorophyta</taxon>
        <taxon>core chlorophytes</taxon>
        <taxon>Chlorophyceae</taxon>
        <taxon>CS clade</taxon>
        <taxon>Chlamydomonadales</taxon>
        <taxon>Haematococcaceae</taxon>
        <taxon>Haematococcus</taxon>
    </lineage>
</organism>
<evidence type="ECO:0000256" key="8">
    <source>
        <dbReference type="ARBA" id="ARBA00031345"/>
    </source>
</evidence>
<evidence type="ECO:0000256" key="7">
    <source>
        <dbReference type="ARBA" id="ARBA00023136"/>
    </source>
</evidence>
<name>A0A6A0AH46_HAELA</name>
<keyword evidence="7" id="KW-0472">Membrane</keyword>
<dbReference type="EMBL" id="BLLF01006217">
    <property type="protein sequence ID" value="GFH32066.1"/>
    <property type="molecule type" value="Genomic_DNA"/>
</dbReference>
<keyword evidence="4" id="KW-0813">Transport</keyword>
<evidence type="ECO:0000256" key="5">
    <source>
        <dbReference type="ARBA" id="ARBA00022927"/>
    </source>
</evidence>
<comment type="similarity">
    <text evidence="2">Belongs to the COG7 family.</text>
</comment>
<dbReference type="GO" id="GO:0006886">
    <property type="term" value="P:intracellular protein transport"/>
    <property type="evidence" value="ECO:0007669"/>
    <property type="project" value="InterPro"/>
</dbReference>
<dbReference type="PANTHER" id="PTHR21443:SF0">
    <property type="entry name" value="CONSERVED OLIGOMERIC GOLGI COMPLEX SUBUNIT 7"/>
    <property type="match status" value="1"/>
</dbReference>
<keyword evidence="6" id="KW-0333">Golgi apparatus</keyword>
<evidence type="ECO:0000256" key="6">
    <source>
        <dbReference type="ARBA" id="ARBA00023034"/>
    </source>
</evidence>
<dbReference type="Proteomes" id="UP000485058">
    <property type="component" value="Unassembled WGS sequence"/>
</dbReference>
<keyword evidence="10" id="KW-1185">Reference proteome</keyword>
<reference evidence="9 10" key="1">
    <citation type="submission" date="2020-02" db="EMBL/GenBank/DDBJ databases">
        <title>Draft genome sequence of Haematococcus lacustris strain NIES-144.</title>
        <authorList>
            <person name="Morimoto D."/>
            <person name="Nakagawa S."/>
            <person name="Yoshida T."/>
            <person name="Sawayama S."/>
        </authorList>
    </citation>
    <scope>NUCLEOTIDE SEQUENCE [LARGE SCALE GENOMIC DNA]</scope>
    <source>
        <strain evidence="9 10">NIES-144</strain>
    </source>
</reference>
<dbReference type="AlphaFoldDB" id="A0A6A0AH46"/>
<evidence type="ECO:0000256" key="2">
    <source>
        <dbReference type="ARBA" id="ARBA00005831"/>
    </source>
</evidence>
<protein>
    <recommendedName>
        <fullName evidence="3">Conserved oligomeric Golgi complex subunit 7</fullName>
    </recommendedName>
    <alternativeName>
        <fullName evidence="8">Component of oligomeric Golgi complex 7</fullName>
    </alternativeName>
</protein>
<evidence type="ECO:0000256" key="4">
    <source>
        <dbReference type="ARBA" id="ARBA00022448"/>
    </source>
</evidence>